<dbReference type="InterPro" id="IPR051808">
    <property type="entry name" value="Type_IV_pilus_biogenesis"/>
</dbReference>
<evidence type="ECO:0000259" key="14">
    <source>
        <dbReference type="Pfam" id="PF03958"/>
    </source>
</evidence>
<dbReference type="InterPro" id="IPR004846">
    <property type="entry name" value="T2SS/T3SS_dom"/>
</dbReference>
<evidence type="ECO:0000256" key="6">
    <source>
        <dbReference type="ARBA" id="ARBA00023136"/>
    </source>
</evidence>
<keyword evidence="4 11" id="KW-0813">Transport</keyword>
<organism evidence="15 16">
    <name type="scientific">Paludibacterium purpuratum</name>
    <dbReference type="NCBI Taxonomy" id="1144873"/>
    <lineage>
        <taxon>Bacteria</taxon>
        <taxon>Pseudomonadati</taxon>
        <taxon>Pseudomonadota</taxon>
        <taxon>Betaproteobacteria</taxon>
        <taxon>Neisseriales</taxon>
        <taxon>Chromobacteriaceae</taxon>
        <taxon>Paludibacterium</taxon>
    </lineage>
</organism>
<comment type="subunit">
    <text evidence="10">Homododecamer. Tetramer of trimer.</text>
</comment>
<evidence type="ECO:0000256" key="1">
    <source>
        <dbReference type="ARBA" id="ARBA00004442"/>
    </source>
</evidence>
<evidence type="ECO:0000256" key="10">
    <source>
        <dbReference type="ARBA" id="ARBA00025897"/>
    </source>
</evidence>
<evidence type="ECO:0000256" key="12">
    <source>
        <dbReference type="SAM" id="SignalP"/>
    </source>
</evidence>
<keyword evidence="6" id="KW-0472">Membrane</keyword>
<accession>A0A4R7BAT9</accession>
<dbReference type="RefSeq" id="WP_133679448.1">
    <property type="nucleotide sequence ID" value="NZ_SNZP01000004.1"/>
</dbReference>
<evidence type="ECO:0000256" key="8">
    <source>
        <dbReference type="ARBA" id="ARBA00023287"/>
    </source>
</evidence>
<name>A0A4R7BAT9_9NEIS</name>
<comment type="caution">
    <text evidence="15">The sequence shown here is derived from an EMBL/GenBank/DDBJ whole genome shotgun (WGS) entry which is preliminary data.</text>
</comment>
<dbReference type="InterPro" id="IPR038591">
    <property type="entry name" value="NolW-like_sf"/>
</dbReference>
<protein>
    <recommendedName>
        <fullName evidence="3">Type IV pilus biogenesis and competence protein PilQ</fullName>
    </recommendedName>
</protein>
<dbReference type="InterPro" id="IPR001775">
    <property type="entry name" value="GspD/PilQ"/>
</dbReference>
<evidence type="ECO:0000259" key="13">
    <source>
        <dbReference type="Pfam" id="PF00263"/>
    </source>
</evidence>
<dbReference type="Gene3D" id="3.30.1370.130">
    <property type="match status" value="1"/>
</dbReference>
<feature type="domain" description="NolW-like" evidence="14">
    <location>
        <begin position="125"/>
        <end position="188"/>
    </location>
</feature>
<dbReference type="NCBIfam" id="TIGR02515">
    <property type="entry name" value="IV_pilus_PilQ"/>
    <property type="match status" value="1"/>
</dbReference>
<dbReference type="PANTHER" id="PTHR30604">
    <property type="entry name" value="PROTEIN TRANSPORT PROTEIN HOFQ"/>
    <property type="match status" value="1"/>
</dbReference>
<comment type="function">
    <text evidence="9">Required for type IV pilus biogenesis and competence. Could function as a pore for exit of the pilus but also as a channel for entry of heme and antimicrobial agents and uptake of transforming DNA.</text>
</comment>
<keyword evidence="8" id="KW-0178">Competence</keyword>
<evidence type="ECO:0000256" key="5">
    <source>
        <dbReference type="ARBA" id="ARBA00022729"/>
    </source>
</evidence>
<comment type="similarity">
    <text evidence="2">Belongs to the bacterial secretin family. PilQ subfamily.</text>
</comment>
<feature type="chain" id="PRO_5020897125" description="Type IV pilus biogenesis and competence protein PilQ" evidence="12">
    <location>
        <begin position="24"/>
        <end position="440"/>
    </location>
</feature>
<evidence type="ECO:0000256" key="7">
    <source>
        <dbReference type="ARBA" id="ARBA00023237"/>
    </source>
</evidence>
<dbReference type="InterPro" id="IPR005644">
    <property type="entry name" value="NolW-like"/>
</dbReference>
<dbReference type="InterPro" id="IPR013355">
    <property type="entry name" value="Pilus_4_PilQ"/>
</dbReference>
<dbReference type="Pfam" id="PF00263">
    <property type="entry name" value="Secretin"/>
    <property type="match status" value="1"/>
</dbReference>
<dbReference type="PRINTS" id="PR01032">
    <property type="entry name" value="PHAGEIV"/>
</dbReference>
<dbReference type="PRINTS" id="PR00811">
    <property type="entry name" value="BCTERIALGSPD"/>
</dbReference>
<evidence type="ECO:0000256" key="3">
    <source>
        <dbReference type="ARBA" id="ARBA00014124"/>
    </source>
</evidence>
<dbReference type="PROSITE" id="PS00875">
    <property type="entry name" value="T2SP_D"/>
    <property type="match status" value="1"/>
</dbReference>
<dbReference type="GO" id="GO:0009279">
    <property type="term" value="C:cell outer membrane"/>
    <property type="evidence" value="ECO:0007669"/>
    <property type="project" value="UniProtKB-SubCell"/>
</dbReference>
<evidence type="ECO:0000256" key="9">
    <source>
        <dbReference type="ARBA" id="ARBA00024678"/>
    </source>
</evidence>
<dbReference type="Pfam" id="PF03958">
    <property type="entry name" value="Secretin_N"/>
    <property type="match status" value="1"/>
</dbReference>
<dbReference type="AlphaFoldDB" id="A0A4R7BAT9"/>
<evidence type="ECO:0000313" key="15">
    <source>
        <dbReference type="EMBL" id="TDR80777.1"/>
    </source>
</evidence>
<dbReference type="InterPro" id="IPR004845">
    <property type="entry name" value="T2SS_GspD_CS"/>
</dbReference>
<dbReference type="Gene3D" id="3.30.1370.120">
    <property type="match status" value="1"/>
</dbReference>
<dbReference type="PANTHER" id="PTHR30604:SF1">
    <property type="entry name" value="DNA UTILIZATION PROTEIN HOFQ"/>
    <property type="match status" value="1"/>
</dbReference>
<comment type="subcellular location">
    <subcellularLocation>
        <location evidence="1 11">Cell outer membrane</location>
    </subcellularLocation>
</comment>
<keyword evidence="5 12" id="KW-0732">Signal</keyword>
<evidence type="ECO:0000256" key="11">
    <source>
        <dbReference type="RuleBase" id="RU004004"/>
    </source>
</evidence>
<evidence type="ECO:0000256" key="2">
    <source>
        <dbReference type="ARBA" id="ARBA00006304"/>
    </source>
</evidence>
<feature type="domain" description="Type II/III secretion system secretin-like" evidence="13">
    <location>
        <begin position="276"/>
        <end position="437"/>
    </location>
</feature>
<feature type="signal peptide" evidence="12">
    <location>
        <begin position="1"/>
        <end position="23"/>
    </location>
</feature>
<evidence type="ECO:0000256" key="4">
    <source>
        <dbReference type="ARBA" id="ARBA00022448"/>
    </source>
</evidence>
<proteinExistence type="inferred from homology"/>
<dbReference type="GO" id="GO:0009306">
    <property type="term" value="P:protein secretion"/>
    <property type="evidence" value="ECO:0007669"/>
    <property type="project" value="InterPro"/>
</dbReference>
<dbReference type="EMBL" id="SNZP01000004">
    <property type="protein sequence ID" value="TDR80777.1"/>
    <property type="molecule type" value="Genomic_DNA"/>
</dbReference>
<keyword evidence="16" id="KW-1185">Reference proteome</keyword>
<evidence type="ECO:0000313" key="16">
    <source>
        <dbReference type="Proteomes" id="UP000295611"/>
    </source>
</evidence>
<sequence length="440" mass="48265">MIRSRRIGMASFYLGWLTANAMAANGAAPLSLNFQNMEVSTALYALADHAGRDIIVNDSVKGQITLRLNGVRWDQAIELILQAKGLERQTIGKVMHISKRDELLGQDKQRFEAGQQRQALVAPQVRAFPLRHRPAAEVRKLLEEGRLLSDKGSMLVDPGSNTLFVHDIPSSGDKIKQFVESTDRPLRQVMIEARIVEANDFFSRELGSKLHFARVPDIAHRASTLAGWRDNDTPGSTADHDGLSAGVNLPIQPPFGSIAALFRASAGTLIGLELQAMQAEGQGKVVSSPRLLAADRSEASIEEGSEIPYPRSRPHRGSRDVSSVEFKKAALSLKVKPVIAPDARSLWIEIDISKDSPNYKQSVLGAPSVDTKRIRTSVQIENGGTVVLGGIYIDEQHNLRNHVPILGDIPLLGALFSSKTKRHSRRELLVFITPQIISRS</sequence>
<keyword evidence="7" id="KW-0998">Cell outer membrane</keyword>
<reference evidence="15 16" key="1">
    <citation type="submission" date="2019-03" db="EMBL/GenBank/DDBJ databases">
        <title>Genomic Encyclopedia of Type Strains, Phase III (KMG-III): the genomes of soil and plant-associated and newly described type strains.</title>
        <authorList>
            <person name="Whitman W."/>
        </authorList>
    </citation>
    <scope>NUCLEOTIDE SEQUENCE [LARGE SCALE GENOMIC DNA]</scope>
    <source>
        <strain evidence="15 16">CECT 8976</strain>
    </source>
</reference>
<dbReference type="OrthoDB" id="9779724at2"/>
<dbReference type="GO" id="GO:0030420">
    <property type="term" value="P:establishment of competence for transformation"/>
    <property type="evidence" value="ECO:0007669"/>
    <property type="project" value="UniProtKB-KW"/>
</dbReference>
<dbReference type="Proteomes" id="UP000295611">
    <property type="component" value="Unassembled WGS sequence"/>
</dbReference>
<gene>
    <name evidence="15" type="ORF">DFP86_104277</name>
</gene>